<evidence type="ECO:0000313" key="12">
    <source>
        <dbReference type="EMBL" id="OUS42135.1"/>
    </source>
</evidence>
<dbReference type="Gene3D" id="3.40.50.720">
    <property type="entry name" value="NAD(P)-binding Rossmann-like Domain"/>
    <property type="match status" value="1"/>
</dbReference>
<reference evidence="12" key="1">
    <citation type="submission" date="2017-04" db="EMBL/GenBank/DDBJ databases">
        <title>Population genomics of picophytoplankton unveils novel chromosome hypervariability.</title>
        <authorList>
            <consortium name="DOE Joint Genome Institute"/>
            <person name="Blanc-Mathieu R."/>
            <person name="Krasovec M."/>
            <person name="Hebrard M."/>
            <person name="Yau S."/>
            <person name="Desgranges E."/>
            <person name="Martin J."/>
            <person name="Schackwitz W."/>
            <person name="Kuo A."/>
            <person name="Salin G."/>
            <person name="Donnadieu C."/>
            <person name="Desdevises Y."/>
            <person name="Sanchez-Ferandin S."/>
            <person name="Moreau H."/>
            <person name="Rivals E."/>
            <person name="Grigoriev I.V."/>
            <person name="Grimsley N."/>
            <person name="Eyre-Walker A."/>
            <person name="Piganeau G."/>
        </authorList>
    </citation>
    <scope>NUCLEOTIDE SEQUENCE [LARGE SCALE GENOMIC DNA]</scope>
    <source>
        <strain evidence="12">RCC 1115</strain>
    </source>
</reference>
<dbReference type="CDD" id="cd18126">
    <property type="entry name" value="GAPDH_I_C"/>
    <property type="match status" value="1"/>
</dbReference>
<keyword evidence="8" id="KW-0520">NAD</keyword>
<feature type="non-terminal residue" evidence="12">
    <location>
        <position position="1"/>
    </location>
</feature>
<comment type="similarity">
    <text evidence="2 10">Belongs to the glyceraldehyde-3-phosphate dehydrogenase family.</text>
</comment>
<feature type="binding site" evidence="7">
    <location>
        <position position="253"/>
    </location>
    <ligand>
        <name>D-glyceraldehyde 3-phosphate</name>
        <dbReference type="ChEBI" id="CHEBI:59776"/>
    </ligand>
</feature>
<dbReference type="InterPro" id="IPR052978">
    <property type="entry name" value="GAP_dehydrogenase"/>
</dbReference>
<dbReference type="EC" id="1.2.1.13" evidence="4"/>
<evidence type="ECO:0000256" key="5">
    <source>
        <dbReference type="ARBA" id="ARBA00052787"/>
    </source>
</evidence>
<evidence type="ECO:0000256" key="6">
    <source>
        <dbReference type="PIRSR" id="PIRSR000149-1"/>
    </source>
</evidence>
<evidence type="ECO:0000256" key="2">
    <source>
        <dbReference type="ARBA" id="ARBA00007406"/>
    </source>
</evidence>
<dbReference type="EMBL" id="KZ155839">
    <property type="protein sequence ID" value="OUS42135.1"/>
    <property type="molecule type" value="Genomic_DNA"/>
</dbReference>
<evidence type="ECO:0000256" key="3">
    <source>
        <dbReference type="ARBA" id="ARBA00023002"/>
    </source>
</evidence>
<comment type="pathway">
    <text evidence="1">Carbohydrate biosynthesis; Calvin cycle.</text>
</comment>
<dbReference type="SMART" id="SM00846">
    <property type="entry name" value="Gp_dh_N"/>
    <property type="match status" value="1"/>
</dbReference>
<accession>A0A1Y5I4W4</accession>
<evidence type="ECO:0000256" key="7">
    <source>
        <dbReference type="PIRSR" id="PIRSR000149-2"/>
    </source>
</evidence>
<evidence type="ECO:0000259" key="11">
    <source>
        <dbReference type="SMART" id="SM00846"/>
    </source>
</evidence>
<feature type="binding site" evidence="8">
    <location>
        <position position="336"/>
    </location>
    <ligand>
        <name>NAD(+)</name>
        <dbReference type="ChEBI" id="CHEBI:57540"/>
    </ligand>
</feature>
<evidence type="ECO:0000256" key="10">
    <source>
        <dbReference type="RuleBase" id="RU000397"/>
    </source>
</evidence>
<dbReference type="PANTHER" id="PTHR42955:SF1">
    <property type="entry name" value="GLYCERALDEHYDE-3-PHOSPHATE DEHYDROGENASE"/>
    <property type="match status" value="1"/>
</dbReference>
<dbReference type="Proteomes" id="UP000195557">
    <property type="component" value="Unassembled WGS sequence"/>
</dbReference>
<dbReference type="InterPro" id="IPR020831">
    <property type="entry name" value="GlycerAld/Erythrose_P_DH"/>
</dbReference>
<dbReference type="AlphaFoldDB" id="A0A1Y5I4W4"/>
<dbReference type="SUPFAM" id="SSF51735">
    <property type="entry name" value="NAD(P)-binding Rossmann-fold domains"/>
    <property type="match status" value="1"/>
</dbReference>
<dbReference type="PIRSF" id="PIRSF000149">
    <property type="entry name" value="GAP_DH"/>
    <property type="match status" value="1"/>
</dbReference>
<feature type="active site" description="Nucleophile" evidence="6">
    <location>
        <position position="169"/>
    </location>
</feature>
<dbReference type="Gene3D" id="3.30.360.10">
    <property type="entry name" value="Dihydrodipicolinate Reductase, domain 2"/>
    <property type="match status" value="1"/>
</dbReference>
<feature type="binding site" evidence="8">
    <location>
        <position position="136"/>
    </location>
    <ligand>
        <name>NAD(+)</name>
        <dbReference type="ChEBI" id="CHEBI:57540"/>
    </ligand>
</feature>
<feature type="binding site" evidence="7">
    <location>
        <begin position="168"/>
        <end position="170"/>
    </location>
    <ligand>
        <name>D-glyceraldehyde 3-phosphate</name>
        <dbReference type="ChEBI" id="CHEBI:59776"/>
    </ligand>
</feature>
<organism evidence="12">
    <name type="scientific">Ostreococcus tauri</name>
    <name type="common">Marine green alga</name>
    <dbReference type="NCBI Taxonomy" id="70448"/>
    <lineage>
        <taxon>Eukaryota</taxon>
        <taxon>Viridiplantae</taxon>
        <taxon>Chlorophyta</taxon>
        <taxon>Mamiellophyceae</taxon>
        <taxon>Mamiellales</taxon>
        <taxon>Bathycoccaceae</taxon>
        <taxon>Ostreococcus</taxon>
    </lineage>
</organism>
<name>A0A1Y5I4W4_OSTTA</name>
<dbReference type="FunFam" id="3.30.360.10:FF:000002">
    <property type="entry name" value="Glyceraldehyde-3-phosphate dehydrogenase"/>
    <property type="match status" value="1"/>
</dbReference>
<dbReference type="InterPro" id="IPR036291">
    <property type="entry name" value="NAD(P)-bd_dom_sf"/>
</dbReference>
<sequence length="356" mass="38591">RCREGIFPVVGADVDDRHGADADRDQWIRTNRSIGIAVINESPGSGKSCAYLGEFDSVHGRWGKTIAFDEAKQTLEISDGRSIAFTGESDPLEVPWSDLGCEIVLECTGAFTKMKALERAYFGERHGGTVKKVVVSAPVKEEGAVNIVYGVNHGDYDADKHRVVTAASCTTNCIAPVIYTIHNEIGVHRGSITTVHNVTNTQCMVDAPNTKKDDLRRARSGLVNLAPTSTGSATAVQLIIPDLKGKLNGLAVRVPLTNGSLSDIVLELKRPVTRDEINALLKKHSEEGPLVGIMGFEEQPLVSTDFVNDSRSGIVDAESTMVIDGTHLKLYVWYDNEYGYSCRLVDCAKMVAASIK</sequence>
<dbReference type="GO" id="GO:0051287">
    <property type="term" value="F:NAD binding"/>
    <property type="evidence" value="ECO:0007669"/>
    <property type="project" value="InterPro"/>
</dbReference>
<protein>
    <recommendedName>
        <fullName evidence="4">glyceraldehyde-3-phosphate dehydrogenase (NADP(+)) (phosphorylating)</fullName>
        <ecNumber evidence="4">1.2.1.13</ecNumber>
    </recommendedName>
</protein>
<evidence type="ECO:0000256" key="1">
    <source>
        <dbReference type="ARBA" id="ARBA00005215"/>
    </source>
</evidence>
<comment type="catalytic activity">
    <reaction evidence="5">
        <text>D-glyceraldehyde 3-phosphate + phosphate + NADP(+) = (2R)-3-phospho-glyceroyl phosphate + NADPH + H(+)</text>
        <dbReference type="Rhea" id="RHEA:10296"/>
        <dbReference type="ChEBI" id="CHEBI:15378"/>
        <dbReference type="ChEBI" id="CHEBI:43474"/>
        <dbReference type="ChEBI" id="CHEBI:57604"/>
        <dbReference type="ChEBI" id="CHEBI:57783"/>
        <dbReference type="ChEBI" id="CHEBI:58349"/>
        <dbReference type="ChEBI" id="CHEBI:59776"/>
        <dbReference type="EC" id="1.2.1.13"/>
    </reaction>
</comment>
<dbReference type="eggNOG" id="KOG0657">
    <property type="taxonomic scope" value="Eukaryota"/>
</dbReference>
<dbReference type="PANTHER" id="PTHR42955">
    <property type="entry name" value="GLYCERALDEHYDE-3-PHOSPHATE DEHYDROGENASE"/>
    <property type="match status" value="1"/>
</dbReference>
<dbReference type="PRINTS" id="PR00078">
    <property type="entry name" value="G3PDHDRGNASE"/>
</dbReference>
<feature type="site" description="Activates thiol group during catalysis" evidence="9">
    <location>
        <position position="196"/>
    </location>
</feature>
<keyword evidence="8" id="KW-0547">Nucleotide-binding</keyword>
<dbReference type="SUPFAM" id="SSF55347">
    <property type="entry name" value="Glyceraldehyde-3-phosphate dehydrogenase-like, C-terminal domain"/>
    <property type="match status" value="1"/>
</dbReference>
<dbReference type="InterPro" id="IPR020829">
    <property type="entry name" value="GlycerAld_3-P_DH_cat"/>
</dbReference>
<dbReference type="Pfam" id="PF02800">
    <property type="entry name" value="Gp_dh_C"/>
    <property type="match status" value="1"/>
</dbReference>
<keyword evidence="3" id="KW-0560">Oxidoreductase</keyword>
<dbReference type="InterPro" id="IPR020830">
    <property type="entry name" value="GlycerAld_3-P_DH_AS"/>
</dbReference>
<feature type="binding site" evidence="7">
    <location>
        <begin position="230"/>
        <end position="231"/>
    </location>
    <ligand>
        <name>D-glyceraldehyde 3-phosphate</name>
        <dbReference type="ChEBI" id="CHEBI:59776"/>
    </ligand>
</feature>
<feature type="domain" description="Glyceraldehyde 3-phosphate dehydrogenase NAD(P) binding" evidence="11">
    <location>
        <begin position="28"/>
        <end position="169"/>
    </location>
</feature>
<dbReference type="GO" id="GO:0047100">
    <property type="term" value="F:glyceraldehyde-3-phosphate dehydrogenase (NADP+) (phosphorylating) activity"/>
    <property type="evidence" value="ECO:0007669"/>
    <property type="project" value="UniProtKB-EC"/>
</dbReference>
<proteinExistence type="inferred from homology"/>
<gene>
    <name evidence="12" type="ORF">BE221DRAFT_63347</name>
</gene>
<evidence type="ECO:0000256" key="4">
    <source>
        <dbReference type="ARBA" id="ARBA00039137"/>
    </source>
</evidence>
<dbReference type="Pfam" id="PF00044">
    <property type="entry name" value="Gp_dh_N"/>
    <property type="match status" value="1"/>
</dbReference>
<dbReference type="InterPro" id="IPR020828">
    <property type="entry name" value="GlycerAld_3-P_DH_NAD(P)-bd"/>
</dbReference>
<dbReference type="PROSITE" id="PS00071">
    <property type="entry name" value="GAPDH"/>
    <property type="match status" value="1"/>
</dbReference>
<feature type="binding site" evidence="7">
    <location>
        <position position="199"/>
    </location>
    <ligand>
        <name>D-glyceraldehyde 3-phosphate</name>
        <dbReference type="ChEBI" id="CHEBI:59776"/>
    </ligand>
</feature>
<evidence type="ECO:0000256" key="9">
    <source>
        <dbReference type="PIRSR" id="PIRSR000149-4"/>
    </source>
</evidence>
<evidence type="ECO:0000256" key="8">
    <source>
        <dbReference type="PIRSR" id="PIRSR000149-3"/>
    </source>
</evidence>